<dbReference type="Proteomes" id="UP000199138">
    <property type="component" value="Unassembled WGS sequence"/>
</dbReference>
<dbReference type="STRING" id="1224947.SAMN05216480_10740"/>
<sequence length="98" mass="11472">MIKHRQYRNQEIAANSFTTFAVIEKLAPRARRDVILEEDLVYFYFEKNDSVYHKIKHLSVNGIKRLEIKAGTSYPITVSKSNYNIYEIDFTKSVPAVE</sequence>
<organism evidence="1 2">
    <name type="scientific">Pustulibacterium marinum</name>
    <dbReference type="NCBI Taxonomy" id="1224947"/>
    <lineage>
        <taxon>Bacteria</taxon>
        <taxon>Pseudomonadati</taxon>
        <taxon>Bacteroidota</taxon>
        <taxon>Flavobacteriia</taxon>
        <taxon>Flavobacteriales</taxon>
        <taxon>Flavobacteriaceae</taxon>
        <taxon>Pustulibacterium</taxon>
    </lineage>
</organism>
<evidence type="ECO:0000313" key="1">
    <source>
        <dbReference type="EMBL" id="SFU55520.1"/>
    </source>
</evidence>
<dbReference type="EMBL" id="FPBK01000007">
    <property type="protein sequence ID" value="SFU55520.1"/>
    <property type="molecule type" value="Genomic_DNA"/>
</dbReference>
<evidence type="ECO:0000313" key="2">
    <source>
        <dbReference type="Proteomes" id="UP000199138"/>
    </source>
</evidence>
<protein>
    <submittedName>
        <fullName evidence="1">Uncharacterized protein</fullName>
    </submittedName>
</protein>
<reference evidence="1 2" key="1">
    <citation type="submission" date="2016-10" db="EMBL/GenBank/DDBJ databases">
        <authorList>
            <person name="de Groot N.N."/>
        </authorList>
    </citation>
    <scope>NUCLEOTIDE SEQUENCE [LARGE SCALE GENOMIC DNA]</scope>
    <source>
        <strain evidence="1 2">CGMCC 1.12333</strain>
    </source>
</reference>
<accession>A0A1I7H4D2</accession>
<name>A0A1I7H4D2_9FLAO</name>
<proteinExistence type="predicted"/>
<keyword evidence="2" id="KW-1185">Reference proteome</keyword>
<gene>
    <name evidence="1" type="ORF">SAMN05216480_10740</name>
</gene>
<dbReference type="AlphaFoldDB" id="A0A1I7H4D2"/>